<dbReference type="InterPro" id="IPR052509">
    <property type="entry name" value="Metal_resp_DNA-bind_regulator"/>
</dbReference>
<dbReference type="InterPro" id="IPR005149">
    <property type="entry name" value="Tscrpt_reg_PadR_N"/>
</dbReference>
<dbReference type="RefSeq" id="WP_006503268.1">
    <property type="nucleotide sequence ID" value="NZ_BAGZ01000009.1"/>
</dbReference>
<evidence type="ECO:0000259" key="1">
    <source>
        <dbReference type="Pfam" id="PF03551"/>
    </source>
</evidence>
<proteinExistence type="predicted"/>
<dbReference type="Proteomes" id="UP000008495">
    <property type="component" value="Unassembled WGS sequence"/>
</dbReference>
<dbReference type="Pfam" id="PF03551">
    <property type="entry name" value="PadR"/>
    <property type="match status" value="1"/>
</dbReference>
<comment type="caution">
    <text evidence="2">The sequence shown here is derived from an EMBL/GenBank/DDBJ whole genome shotgun (WGS) entry which is preliminary data.</text>
</comment>
<sequence>MNDDTTRNTYPPTWVRATLELVILGLVADEPRHGYAITTRLEEAGFGTLRGGSIYPVLARLEDAGHITADWIEPRTGPGRKNYTITELGRTRLTRDTHTWRHFAADILHLTQPHQPPDTHPHHR</sequence>
<dbReference type="AlphaFoldDB" id="K6V8J3"/>
<accession>K6V8J3</accession>
<dbReference type="SUPFAM" id="SSF46785">
    <property type="entry name" value="Winged helix' DNA-binding domain"/>
    <property type="match status" value="1"/>
</dbReference>
<evidence type="ECO:0000313" key="2">
    <source>
        <dbReference type="EMBL" id="GAB78513.1"/>
    </source>
</evidence>
<dbReference type="STRING" id="100225.SAMN05421595_2785"/>
<feature type="domain" description="Transcription regulator PadR N-terminal" evidence="1">
    <location>
        <begin position="23"/>
        <end position="94"/>
    </location>
</feature>
<protein>
    <submittedName>
        <fullName evidence="2">Putative PadR family transcriptional regulator</fullName>
    </submittedName>
</protein>
<dbReference type="PANTHER" id="PTHR33169:SF14">
    <property type="entry name" value="TRANSCRIPTIONAL REGULATOR RV3488"/>
    <property type="match status" value="1"/>
</dbReference>
<dbReference type="Gene3D" id="1.10.10.10">
    <property type="entry name" value="Winged helix-like DNA-binding domain superfamily/Winged helix DNA-binding domain"/>
    <property type="match status" value="1"/>
</dbReference>
<dbReference type="PANTHER" id="PTHR33169">
    <property type="entry name" value="PADR-FAMILY TRANSCRIPTIONAL REGULATOR"/>
    <property type="match status" value="1"/>
</dbReference>
<dbReference type="eggNOG" id="COG1695">
    <property type="taxonomic scope" value="Bacteria"/>
</dbReference>
<dbReference type="InterPro" id="IPR036388">
    <property type="entry name" value="WH-like_DNA-bd_sf"/>
</dbReference>
<evidence type="ECO:0000313" key="3">
    <source>
        <dbReference type="Proteomes" id="UP000008495"/>
    </source>
</evidence>
<reference evidence="2 3" key="1">
    <citation type="submission" date="2012-08" db="EMBL/GenBank/DDBJ databases">
        <title>Whole genome shotgun sequence of Austwickia chelonae NBRC 105200.</title>
        <authorList>
            <person name="Yoshida I."/>
            <person name="Hosoyama A."/>
            <person name="Tsuchikane K."/>
            <person name="Katsumata H."/>
            <person name="Ando Y."/>
            <person name="Ohji S."/>
            <person name="Hamada M."/>
            <person name="Tamura T."/>
            <person name="Yamazoe A."/>
            <person name="Yamazaki S."/>
            <person name="Fujita N."/>
        </authorList>
    </citation>
    <scope>NUCLEOTIDE SEQUENCE [LARGE SCALE GENOMIC DNA]</scope>
    <source>
        <strain evidence="2 3">NBRC 105200</strain>
    </source>
</reference>
<keyword evidence="3" id="KW-1185">Reference proteome</keyword>
<dbReference type="EMBL" id="BAGZ01000009">
    <property type="protein sequence ID" value="GAB78513.1"/>
    <property type="molecule type" value="Genomic_DNA"/>
</dbReference>
<gene>
    <name evidence="2" type="ORF">AUCHE_09_01180</name>
</gene>
<organism evidence="2 3">
    <name type="scientific">Austwickia chelonae NBRC 105200</name>
    <dbReference type="NCBI Taxonomy" id="1184607"/>
    <lineage>
        <taxon>Bacteria</taxon>
        <taxon>Bacillati</taxon>
        <taxon>Actinomycetota</taxon>
        <taxon>Actinomycetes</taxon>
        <taxon>Micrococcales</taxon>
        <taxon>Dermatophilaceae</taxon>
        <taxon>Austwickia</taxon>
    </lineage>
</organism>
<dbReference type="InterPro" id="IPR036390">
    <property type="entry name" value="WH_DNA-bd_sf"/>
</dbReference>
<name>K6V8J3_9MICO</name>